<accession>A0AAN7ZBG9</accession>
<feature type="compositionally biased region" description="Polar residues" evidence="1">
    <location>
        <begin position="1"/>
        <end position="10"/>
    </location>
</feature>
<dbReference type="AlphaFoldDB" id="A0AAN7ZBG9"/>
<evidence type="ECO:0000256" key="1">
    <source>
        <dbReference type="SAM" id="MobiDB-lite"/>
    </source>
</evidence>
<gene>
    <name evidence="2" type="ORF">RRF57_008512</name>
</gene>
<feature type="region of interest" description="Disordered" evidence="1">
    <location>
        <begin position="1"/>
        <end position="20"/>
    </location>
</feature>
<organism evidence="2 3">
    <name type="scientific">Xylaria bambusicola</name>
    <dbReference type="NCBI Taxonomy" id="326684"/>
    <lineage>
        <taxon>Eukaryota</taxon>
        <taxon>Fungi</taxon>
        <taxon>Dikarya</taxon>
        <taxon>Ascomycota</taxon>
        <taxon>Pezizomycotina</taxon>
        <taxon>Sordariomycetes</taxon>
        <taxon>Xylariomycetidae</taxon>
        <taxon>Xylariales</taxon>
        <taxon>Xylariaceae</taxon>
        <taxon>Xylaria</taxon>
    </lineage>
</organism>
<comment type="caution">
    <text evidence="2">The sequence shown here is derived from an EMBL/GenBank/DDBJ whole genome shotgun (WGS) entry which is preliminary data.</text>
</comment>
<evidence type="ECO:0000313" key="2">
    <source>
        <dbReference type="EMBL" id="KAK5632798.1"/>
    </source>
</evidence>
<keyword evidence="3" id="KW-1185">Reference proteome</keyword>
<protein>
    <submittedName>
        <fullName evidence="2">Uncharacterized protein</fullName>
    </submittedName>
</protein>
<evidence type="ECO:0000313" key="3">
    <source>
        <dbReference type="Proteomes" id="UP001305414"/>
    </source>
</evidence>
<sequence>MSQTTGTTNSVDHKTDNATNDTLASKAVARAHGMFVYGQRQVDRVVAPSTRQRAIDSVTDYATRRPLLSVRQPPSHIRARH</sequence>
<dbReference type="Proteomes" id="UP001305414">
    <property type="component" value="Unassembled WGS sequence"/>
</dbReference>
<reference evidence="2 3" key="1">
    <citation type="submission" date="2023-10" db="EMBL/GenBank/DDBJ databases">
        <title>Draft genome sequence of Xylaria bambusicola isolate GMP-LS, the root and basal stem rot pathogen of sugarcane in Indonesia.</title>
        <authorList>
            <person name="Selvaraj P."/>
            <person name="Muralishankar V."/>
            <person name="Muruganantham S."/>
            <person name="Sp S."/>
            <person name="Haryani S."/>
            <person name="Lau K.J.X."/>
            <person name="Naqvi N.I."/>
        </authorList>
    </citation>
    <scope>NUCLEOTIDE SEQUENCE [LARGE SCALE GENOMIC DNA]</scope>
    <source>
        <strain evidence="2">GMP-LS</strain>
    </source>
</reference>
<proteinExistence type="predicted"/>
<name>A0AAN7ZBG9_9PEZI</name>
<dbReference type="EMBL" id="JAWHQM010000027">
    <property type="protein sequence ID" value="KAK5632798.1"/>
    <property type="molecule type" value="Genomic_DNA"/>
</dbReference>